<dbReference type="SFLD" id="SFLDS00029">
    <property type="entry name" value="Radical_SAM"/>
    <property type="match status" value="1"/>
</dbReference>
<dbReference type="EMBL" id="UINC01017108">
    <property type="protein sequence ID" value="SVA70685.1"/>
    <property type="molecule type" value="Genomic_DNA"/>
</dbReference>
<name>A0A381Y157_9ZZZZ</name>
<dbReference type="PANTHER" id="PTHR11135:SF1">
    <property type="entry name" value="PROTEIN YHCC"/>
    <property type="match status" value="1"/>
</dbReference>
<protein>
    <recommendedName>
        <fullName evidence="7">Radical SAM core domain-containing protein</fullName>
    </recommendedName>
</protein>
<accession>A0A381Y157</accession>
<evidence type="ECO:0000256" key="6">
    <source>
        <dbReference type="ARBA" id="ARBA00023014"/>
    </source>
</evidence>
<dbReference type="Gene3D" id="3.80.30.20">
    <property type="entry name" value="tm_1862 like domain"/>
    <property type="match status" value="1"/>
</dbReference>
<dbReference type="InterPro" id="IPR058240">
    <property type="entry name" value="rSAM_sf"/>
</dbReference>
<dbReference type="InterPro" id="IPR007197">
    <property type="entry name" value="rSAM"/>
</dbReference>
<keyword evidence="6" id="KW-0411">Iron-sulfur</keyword>
<dbReference type="InterPro" id="IPR005911">
    <property type="entry name" value="YhcC-like"/>
</dbReference>
<evidence type="ECO:0000259" key="7">
    <source>
        <dbReference type="PROSITE" id="PS51918"/>
    </source>
</evidence>
<keyword evidence="3" id="KW-0949">S-adenosyl-L-methionine</keyword>
<evidence type="ECO:0000256" key="4">
    <source>
        <dbReference type="ARBA" id="ARBA00022723"/>
    </source>
</evidence>
<dbReference type="SMART" id="SM00729">
    <property type="entry name" value="Elp3"/>
    <property type="match status" value="1"/>
</dbReference>
<dbReference type="GO" id="GO:0051539">
    <property type="term" value="F:4 iron, 4 sulfur cluster binding"/>
    <property type="evidence" value="ECO:0007669"/>
    <property type="project" value="UniProtKB-KW"/>
</dbReference>
<dbReference type="GO" id="GO:0003824">
    <property type="term" value="F:catalytic activity"/>
    <property type="evidence" value="ECO:0007669"/>
    <property type="project" value="InterPro"/>
</dbReference>
<dbReference type="PANTHER" id="PTHR11135">
    <property type="entry name" value="HISTONE ACETYLTRANSFERASE-RELATED"/>
    <property type="match status" value="1"/>
</dbReference>
<proteinExistence type="predicted"/>
<dbReference type="InterPro" id="IPR006638">
    <property type="entry name" value="Elp3/MiaA/NifB-like_rSAM"/>
</dbReference>
<dbReference type="SUPFAM" id="SSF102114">
    <property type="entry name" value="Radical SAM enzymes"/>
    <property type="match status" value="1"/>
</dbReference>
<evidence type="ECO:0000256" key="5">
    <source>
        <dbReference type="ARBA" id="ARBA00023004"/>
    </source>
</evidence>
<dbReference type="InterPro" id="IPR039661">
    <property type="entry name" value="ELP3"/>
</dbReference>
<dbReference type="Pfam" id="PF04055">
    <property type="entry name" value="Radical_SAM"/>
    <property type="match status" value="1"/>
</dbReference>
<feature type="non-terminal residue" evidence="8">
    <location>
        <position position="230"/>
    </location>
</feature>
<dbReference type="SFLD" id="SFLDG01086">
    <property type="entry name" value="elongater_protein-like"/>
    <property type="match status" value="1"/>
</dbReference>
<evidence type="ECO:0000256" key="1">
    <source>
        <dbReference type="ARBA" id="ARBA00001966"/>
    </source>
</evidence>
<gene>
    <name evidence="8" type="ORF">METZ01_LOCUS123539</name>
</gene>
<reference evidence="8" key="1">
    <citation type="submission" date="2018-05" db="EMBL/GenBank/DDBJ databases">
        <authorList>
            <person name="Lanie J.A."/>
            <person name="Ng W.-L."/>
            <person name="Kazmierczak K.M."/>
            <person name="Andrzejewski T.M."/>
            <person name="Davidsen T.M."/>
            <person name="Wayne K.J."/>
            <person name="Tettelin H."/>
            <person name="Glass J.I."/>
            <person name="Rusch D."/>
            <person name="Podicherti R."/>
            <person name="Tsui H.-C.T."/>
            <person name="Winkler M.E."/>
        </authorList>
    </citation>
    <scope>NUCLEOTIDE SEQUENCE</scope>
</reference>
<evidence type="ECO:0000256" key="3">
    <source>
        <dbReference type="ARBA" id="ARBA00022691"/>
    </source>
</evidence>
<evidence type="ECO:0000256" key="2">
    <source>
        <dbReference type="ARBA" id="ARBA00022485"/>
    </source>
</evidence>
<dbReference type="InterPro" id="IPR023404">
    <property type="entry name" value="rSAM_horseshoe"/>
</dbReference>
<dbReference type="GO" id="GO:0046872">
    <property type="term" value="F:metal ion binding"/>
    <property type="evidence" value="ECO:0007669"/>
    <property type="project" value="UniProtKB-KW"/>
</dbReference>
<evidence type="ECO:0000313" key="8">
    <source>
        <dbReference type="EMBL" id="SVA70685.1"/>
    </source>
</evidence>
<keyword evidence="5" id="KW-0408">Iron</keyword>
<keyword evidence="4" id="KW-0479">Metal-binding</keyword>
<dbReference type="AlphaFoldDB" id="A0A381Y157"/>
<organism evidence="8">
    <name type="scientific">marine metagenome</name>
    <dbReference type="NCBI Taxonomy" id="408172"/>
    <lineage>
        <taxon>unclassified sequences</taxon>
        <taxon>metagenomes</taxon>
        <taxon>ecological metagenomes</taxon>
    </lineage>
</organism>
<comment type="cofactor">
    <cofactor evidence="1">
        <name>[4Fe-4S] cluster</name>
        <dbReference type="ChEBI" id="CHEBI:49883"/>
    </cofactor>
</comment>
<sequence>MKNCTPFENGKRYYPLSQHYRERFGEKVYKVSVSVAESCPNREGHNGMTVCIFCDEWGSAAYHKFSDLPILKQIQINREAIRKRYKAEKFLIYFQAYTNTFGHFRDLETLYRKALKEKDVVGLVVGTRPDCLPKRILHKFAELSKEQYLSVELGAQTFDDHQLNFLSRGHDSATSIEAIRKLKTLQNVNICVHLMFGLPNENDLQIQETAQLLSELEVNGVKLHNLHVLR</sequence>
<keyword evidence="2" id="KW-0004">4Fe-4S</keyword>
<dbReference type="PROSITE" id="PS51918">
    <property type="entry name" value="RADICAL_SAM"/>
    <property type="match status" value="1"/>
</dbReference>
<dbReference type="SFLD" id="SFLDG01091">
    <property type="entry name" value="uncharacterized_CHP01210-like"/>
    <property type="match status" value="1"/>
</dbReference>
<dbReference type="NCBIfam" id="TIGR01212">
    <property type="entry name" value="TIGR01212 family radical SAM protein"/>
    <property type="match status" value="1"/>
</dbReference>
<feature type="domain" description="Radical SAM core" evidence="7">
    <location>
        <begin position="23"/>
        <end position="230"/>
    </location>
</feature>